<feature type="signal peptide" evidence="1">
    <location>
        <begin position="1"/>
        <end position="29"/>
    </location>
</feature>
<dbReference type="EMBL" id="AMSI01000009">
    <property type="protein sequence ID" value="EKF41813.1"/>
    <property type="molecule type" value="Genomic_DNA"/>
</dbReference>
<proteinExistence type="predicted"/>
<reference evidence="2 3" key="1">
    <citation type="journal article" date="2012" name="J. Bacteriol.">
        <title>Genome Sequence of Nitratireductor indicus Type Strain C115.</title>
        <authorList>
            <person name="Lai Q."/>
            <person name="Li G."/>
            <person name="Yu Z."/>
            <person name="Shao Z."/>
        </authorList>
    </citation>
    <scope>NUCLEOTIDE SEQUENCE [LARGE SCALE GENOMIC DNA]</scope>
    <source>
        <strain evidence="2 3">C115</strain>
    </source>
</reference>
<feature type="chain" id="PRO_5003861740" description="DUF1223 domain-containing protein" evidence="1">
    <location>
        <begin position="30"/>
        <end position="257"/>
    </location>
</feature>
<dbReference type="Proteomes" id="UP000007374">
    <property type="component" value="Unassembled WGS sequence"/>
</dbReference>
<keyword evidence="1" id="KW-0732">Signal</keyword>
<dbReference type="RefSeq" id="WP_009451054.1">
    <property type="nucleotide sequence ID" value="NZ_AMSI01000009.1"/>
</dbReference>
<dbReference type="PANTHER" id="PTHR36057">
    <property type="match status" value="1"/>
</dbReference>
<name>K2N317_9HYPH</name>
<sequence>MIMTGKRRLPAAALLGFGLAFGMAGFGHAQETARPLGVVELFTSQGCNSCPPADKVLSELADRDDVIALSYHVDYWDYLGWKDGMASPDNTERQQTYAHSLERASVYTPQAIINGQRDVNGARRDTVLSTLDGLSGGTGGLPVTMALHDTGDSIVIDAGDMPAANGTASLNAHVLLIDFTARQSVAIRSGENGGKTFEYRNAVKRIQTVGMWNGQAKSIELPKSEMMKKGDGCAVLLQAVDKKGRLGPILGAAMTRP</sequence>
<evidence type="ECO:0000313" key="2">
    <source>
        <dbReference type="EMBL" id="EKF41813.1"/>
    </source>
</evidence>
<organism evidence="2 3">
    <name type="scientific">Nitratireductor indicus C115</name>
    <dbReference type="NCBI Taxonomy" id="1231190"/>
    <lineage>
        <taxon>Bacteria</taxon>
        <taxon>Pseudomonadati</taxon>
        <taxon>Pseudomonadota</taxon>
        <taxon>Alphaproteobacteria</taxon>
        <taxon>Hyphomicrobiales</taxon>
        <taxon>Phyllobacteriaceae</taxon>
        <taxon>Nitratireductor</taxon>
    </lineage>
</organism>
<accession>K2N317</accession>
<comment type="caution">
    <text evidence="2">The sequence shown here is derived from an EMBL/GenBank/DDBJ whole genome shotgun (WGS) entry which is preliminary data.</text>
</comment>
<dbReference type="SUPFAM" id="SSF52833">
    <property type="entry name" value="Thioredoxin-like"/>
    <property type="match status" value="1"/>
</dbReference>
<dbReference type="STRING" id="721133.SAMN05216176_10967"/>
<dbReference type="eggNOG" id="COG5429">
    <property type="taxonomic scope" value="Bacteria"/>
</dbReference>
<dbReference type="PATRIC" id="fig|1231190.3.peg.2988"/>
<dbReference type="AlphaFoldDB" id="K2N317"/>
<keyword evidence="3" id="KW-1185">Reference proteome</keyword>
<dbReference type="InterPro" id="IPR036249">
    <property type="entry name" value="Thioredoxin-like_sf"/>
</dbReference>
<evidence type="ECO:0000256" key="1">
    <source>
        <dbReference type="SAM" id="SignalP"/>
    </source>
</evidence>
<evidence type="ECO:0008006" key="4">
    <source>
        <dbReference type="Google" id="ProtNLM"/>
    </source>
</evidence>
<dbReference type="InterPro" id="IPR010634">
    <property type="entry name" value="DUF1223"/>
</dbReference>
<dbReference type="OrthoDB" id="9808254at2"/>
<evidence type="ECO:0000313" key="3">
    <source>
        <dbReference type="Proteomes" id="UP000007374"/>
    </source>
</evidence>
<gene>
    <name evidence="2" type="ORF">NA8A_14389</name>
</gene>
<dbReference type="Pfam" id="PF06764">
    <property type="entry name" value="DUF1223"/>
    <property type="match status" value="1"/>
</dbReference>
<dbReference type="PANTHER" id="PTHR36057:SF1">
    <property type="entry name" value="LIPOPROTEIN LIPID ATTACHMENT SITE-LIKE PROTEIN, PUTATIVE (DUF1223)-RELATED"/>
    <property type="match status" value="1"/>
</dbReference>
<protein>
    <recommendedName>
        <fullName evidence="4">DUF1223 domain-containing protein</fullName>
    </recommendedName>
</protein>